<proteinExistence type="predicted"/>
<dbReference type="Proteomes" id="UP001249851">
    <property type="component" value="Unassembled WGS sequence"/>
</dbReference>
<comment type="caution">
    <text evidence="1">The sequence shown here is derived from an EMBL/GenBank/DDBJ whole genome shotgun (WGS) entry which is preliminary data.</text>
</comment>
<organism evidence="1 2">
    <name type="scientific">Acropora cervicornis</name>
    <name type="common">Staghorn coral</name>
    <dbReference type="NCBI Taxonomy" id="6130"/>
    <lineage>
        <taxon>Eukaryota</taxon>
        <taxon>Metazoa</taxon>
        <taxon>Cnidaria</taxon>
        <taxon>Anthozoa</taxon>
        <taxon>Hexacorallia</taxon>
        <taxon>Scleractinia</taxon>
        <taxon>Astrocoeniina</taxon>
        <taxon>Acroporidae</taxon>
        <taxon>Acropora</taxon>
    </lineage>
</organism>
<reference evidence="1" key="2">
    <citation type="journal article" date="2023" name="Science">
        <title>Genomic signatures of disease resistance in endangered staghorn corals.</title>
        <authorList>
            <person name="Vollmer S.V."/>
            <person name="Selwyn J.D."/>
            <person name="Despard B.A."/>
            <person name="Roesel C.L."/>
        </authorList>
    </citation>
    <scope>NUCLEOTIDE SEQUENCE</scope>
    <source>
        <strain evidence="1">K2</strain>
    </source>
</reference>
<accession>A0AAD9PPW2</accession>
<dbReference type="AlphaFoldDB" id="A0AAD9PPW2"/>
<protein>
    <submittedName>
        <fullName evidence="1">Uncharacterized protein</fullName>
    </submittedName>
</protein>
<gene>
    <name evidence="1" type="ORF">P5673_033538</name>
</gene>
<keyword evidence="2" id="KW-1185">Reference proteome</keyword>
<reference evidence="1" key="1">
    <citation type="journal article" date="2023" name="G3 (Bethesda)">
        <title>Whole genome assembly and annotation of the endangered Caribbean coral Acropora cervicornis.</title>
        <authorList>
            <person name="Selwyn J.D."/>
            <person name="Vollmer S.V."/>
        </authorList>
    </citation>
    <scope>NUCLEOTIDE SEQUENCE</scope>
    <source>
        <strain evidence="1">K2</strain>
    </source>
</reference>
<evidence type="ECO:0000313" key="2">
    <source>
        <dbReference type="Proteomes" id="UP001249851"/>
    </source>
</evidence>
<dbReference type="EMBL" id="JARQWQ010000274">
    <property type="protein sequence ID" value="KAK2546807.1"/>
    <property type="molecule type" value="Genomic_DNA"/>
</dbReference>
<evidence type="ECO:0000313" key="1">
    <source>
        <dbReference type="EMBL" id="KAK2546807.1"/>
    </source>
</evidence>
<name>A0AAD9PPW2_ACRCE</name>
<sequence length="121" mass="13850">MIVNLKRLNECIEYKHFKMESLSLTKIVVTDAYYTVPVASEHRKYLRFIWGGELFSTENTCGSYGVANYLSVLVCPMAYPQYLDILPSSLSQYMVYYLVKNKGNFEALMQLQKLGKILVGG</sequence>